<evidence type="ECO:0008006" key="4">
    <source>
        <dbReference type="Google" id="ProtNLM"/>
    </source>
</evidence>
<evidence type="ECO:0000313" key="3">
    <source>
        <dbReference type="Proteomes" id="UP001060112"/>
    </source>
</evidence>
<sequence>MGTILVMLLSVFMKTKKMTFLDFYIVVVYESFVIVLGIFSVIITNIFMHFDIHISYYLIDVVQRVIQALFTFGYLKRCHYSEQSTPIKNWKSIVSIQMLLLLSVGIEWMNLQTSLFSKFMVLIDFILVISILTIFVHTVYYYNYVNQKLLEEKKKEQLALFQQQKLSTFRYLKDEIERTEHRLLYHLNIIENAIVNHDDTKALKILKQYKERILKMTIRIHTQNPIFDNVMSSKLSDMQKSGIDIKLMITIEQHVFYDDLSFLNTLTTILDSFYHYQSLSISIVQINQFVKVTIDDLEQPLSQKHIKQFQHLDYSLTGNGICFLFDMGEDI</sequence>
<evidence type="ECO:0000313" key="2">
    <source>
        <dbReference type="EMBL" id="UTY40242.1"/>
    </source>
</evidence>
<evidence type="ECO:0000256" key="1">
    <source>
        <dbReference type="SAM" id="Phobius"/>
    </source>
</evidence>
<feature type="transmembrane region" description="Helical" evidence="1">
    <location>
        <begin position="87"/>
        <end position="109"/>
    </location>
</feature>
<feature type="transmembrane region" description="Helical" evidence="1">
    <location>
        <begin position="21"/>
        <end position="48"/>
    </location>
</feature>
<keyword evidence="1" id="KW-0812">Transmembrane</keyword>
<reference evidence="2" key="1">
    <citation type="submission" date="2022-07" db="EMBL/GenBank/DDBJ databases">
        <title>Faecal culturing of patients with breast cancer.</title>
        <authorList>
            <person name="Teng N.M.Y."/>
            <person name="Kiu R."/>
            <person name="Evans R."/>
            <person name="Baker D.J."/>
            <person name="Zenner C."/>
            <person name="Robinson S.D."/>
            <person name="Hall L.J."/>
        </authorList>
    </citation>
    <scope>NUCLEOTIDE SEQUENCE</scope>
    <source>
        <strain evidence="2">LH1062</strain>
    </source>
</reference>
<keyword evidence="1" id="KW-1133">Transmembrane helix</keyword>
<name>A0ABY5I4E9_9FIRM</name>
<gene>
    <name evidence="2" type="ORF">NMU03_05470</name>
</gene>
<feature type="transmembrane region" description="Helical" evidence="1">
    <location>
        <begin position="54"/>
        <end position="75"/>
    </location>
</feature>
<proteinExistence type="predicted"/>
<dbReference type="EMBL" id="CP101620">
    <property type="protein sequence ID" value="UTY40242.1"/>
    <property type="molecule type" value="Genomic_DNA"/>
</dbReference>
<organism evidence="2 3">
    <name type="scientific">Allocoprobacillus halotolerans</name>
    <dbReference type="NCBI Taxonomy" id="2944914"/>
    <lineage>
        <taxon>Bacteria</taxon>
        <taxon>Bacillati</taxon>
        <taxon>Bacillota</taxon>
        <taxon>Erysipelotrichia</taxon>
        <taxon>Erysipelotrichales</taxon>
        <taxon>Erysipelotrichaceae</taxon>
        <taxon>Allocoprobacillus</taxon>
    </lineage>
</organism>
<dbReference type="Proteomes" id="UP001060112">
    <property type="component" value="Chromosome"/>
</dbReference>
<protein>
    <recommendedName>
        <fullName evidence="4">Histidine kinase</fullName>
    </recommendedName>
</protein>
<accession>A0ABY5I4E9</accession>
<dbReference type="RefSeq" id="WP_290141666.1">
    <property type="nucleotide sequence ID" value="NZ_CP101620.1"/>
</dbReference>
<feature type="transmembrane region" description="Helical" evidence="1">
    <location>
        <begin position="121"/>
        <end position="145"/>
    </location>
</feature>
<keyword evidence="3" id="KW-1185">Reference proteome</keyword>
<keyword evidence="1" id="KW-0472">Membrane</keyword>